<evidence type="ECO:0000313" key="9">
    <source>
        <dbReference type="Proteomes" id="UP000738325"/>
    </source>
</evidence>
<evidence type="ECO:0000256" key="4">
    <source>
        <dbReference type="ARBA" id="ARBA00022833"/>
    </source>
</evidence>
<feature type="zinc finger region" description="C3H1-type" evidence="5">
    <location>
        <begin position="284"/>
        <end position="310"/>
    </location>
</feature>
<feature type="region of interest" description="Disordered" evidence="6">
    <location>
        <begin position="117"/>
        <end position="164"/>
    </location>
</feature>
<evidence type="ECO:0000259" key="7">
    <source>
        <dbReference type="PROSITE" id="PS50103"/>
    </source>
</evidence>
<evidence type="ECO:0000256" key="2">
    <source>
        <dbReference type="ARBA" id="ARBA00022737"/>
    </source>
</evidence>
<feature type="domain" description="C3H1-type" evidence="7">
    <location>
        <begin position="325"/>
        <end position="352"/>
    </location>
</feature>
<gene>
    <name evidence="8" type="ORF">BGZ99_008681</name>
</gene>
<keyword evidence="2" id="KW-0677">Repeat</keyword>
<dbReference type="GO" id="GO:0005634">
    <property type="term" value="C:nucleus"/>
    <property type="evidence" value="ECO:0007669"/>
    <property type="project" value="TreeGrafter"/>
</dbReference>
<evidence type="ECO:0000256" key="6">
    <source>
        <dbReference type="SAM" id="MobiDB-lite"/>
    </source>
</evidence>
<keyword evidence="9" id="KW-1185">Reference proteome</keyword>
<dbReference type="GO" id="GO:0003723">
    <property type="term" value="F:RNA binding"/>
    <property type="evidence" value="ECO:0007669"/>
    <property type="project" value="InterPro"/>
</dbReference>
<feature type="domain" description="C3H1-type" evidence="7">
    <location>
        <begin position="284"/>
        <end position="310"/>
    </location>
</feature>
<feature type="compositionally biased region" description="Basic residues" evidence="6">
    <location>
        <begin position="79"/>
        <end position="94"/>
    </location>
</feature>
<protein>
    <recommendedName>
        <fullName evidence="7">C3H1-type domain-containing protein</fullName>
    </recommendedName>
</protein>
<evidence type="ECO:0000256" key="1">
    <source>
        <dbReference type="ARBA" id="ARBA00022723"/>
    </source>
</evidence>
<dbReference type="InterPro" id="IPR000571">
    <property type="entry name" value="Znf_CCCH"/>
</dbReference>
<evidence type="ECO:0000256" key="5">
    <source>
        <dbReference type="PROSITE-ProRule" id="PRU00723"/>
    </source>
</evidence>
<dbReference type="PANTHER" id="PTHR13119">
    <property type="entry name" value="ZINC FINGER CCCH DOMAIN-CONTAINING PROTEI"/>
    <property type="match status" value="1"/>
</dbReference>
<dbReference type="GO" id="GO:0045892">
    <property type="term" value="P:negative regulation of DNA-templated transcription"/>
    <property type="evidence" value="ECO:0007669"/>
    <property type="project" value="InterPro"/>
</dbReference>
<dbReference type="GO" id="GO:0008270">
    <property type="term" value="F:zinc ion binding"/>
    <property type="evidence" value="ECO:0007669"/>
    <property type="project" value="UniProtKB-KW"/>
</dbReference>
<dbReference type="SUPFAM" id="SSF90229">
    <property type="entry name" value="CCCH zinc finger"/>
    <property type="match status" value="2"/>
</dbReference>
<dbReference type="PROSITE" id="PS50103">
    <property type="entry name" value="ZF_C3H1"/>
    <property type="match status" value="3"/>
</dbReference>
<organism evidence="8 9">
    <name type="scientific">Dissophora globulifera</name>
    <dbReference type="NCBI Taxonomy" id="979702"/>
    <lineage>
        <taxon>Eukaryota</taxon>
        <taxon>Fungi</taxon>
        <taxon>Fungi incertae sedis</taxon>
        <taxon>Mucoromycota</taxon>
        <taxon>Mortierellomycotina</taxon>
        <taxon>Mortierellomycetes</taxon>
        <taxon>Mortierellales</taxon>
        <taxon>Mortierellaceae</taxon>
        <taxon>Dissophora</taxon>
    </lineage>
</organism>
<sequence>MQRSEAPKFSLDALLSTELPSLDTAALPVDDGVPKKFKRSRPSPGQAAPPASAPTLASTFTSASTMESTPAPTQAQKPPSKKRKQPQKQQRQHKQPQQPLSADMAIAAAAATATVSADAGSGPSNTSTASNINHGNGNRKRRKQLSGRPQPTKNAESSGSLIRRRKETQKHYRNLDAMPEAVGVSTNKDDDMDFSTLLLKHVEHTNKILQRDLEIQNEKMLKEQKLQTEQLKAQAAAVLQSTTAAATLGSAKDLTSTTNATASALMPQNQHIQEQLNGKQKKPFVPRKNCNLYLKGSCRREVCNFKHDPEALKAKMLEPPPEEVRKARGICKFEKSGSCTKGDLCLYSHDLSGEPCTFYHLKGVCERGALCRFGHQPISPEELESLREKSFQAKSQMQSAALVV</sequence>
<feature type="domain" description="C3H1-type" evidence="7">
    <location>
        <begin position="355"/>
        <end position="378"/>
    </location>
</feature>
<dbReference type="Pfam" id="PF14608">
    <property type="entry name" value="zf-CCCH_2"/>
    <property type="match status" value="2"/>
</dbReference>
<dbReference type="AlphaFoldDB" id="A0A9P6UP96"/>
<dbReference type="Proteomes" id="UP000738325">
    <property type="component" value="Unassembled WGS sequence"/>
</dbReference>
<dbReference type="Gene3D" id="4.10.1000.10">
    <property type="entry name" value="Zinc finger, CCCH-type"/>
    <property type="match status" value="1"/>
</dbReference>
<reference evidence="8" key="1">
    <citation type="journal article" date="2020" name="Fungal Divers.">
        <title>Resolving the Mortierellaceae phylogeny through synthesis of multi-gene phylogenetics and phylogenomics.</title>
        <authorList>
            <person name="Vandepol N."/>
            <person name="Liber J."/>
            <person name="Desiro A."/>
            <person name="Na H."/>
            <person name="Kennedy M."/>
            <person name="Barry K."/>
            <person name="Grigoriev I.V."/>
            <person name="Miller A.N."/>
            <person name="O'Donnell K."/>
            <person name="Stajich J.E."/>
            <person name="Bonito G."/>
        </authorList>
    </citation>
    <scope>NUCLEOTIDE SEQUENCE</scope>
    <source>
        <strain evidence="8">REB-010B</strain>
    </source>
</reference>
<feature type="compositionally biased region" description="Low complexity" evidence="6">
    <location>
        <begin position="42"/>
        <end position="65"/>
    </location>
</feature>
<feature type="region of interest" description="Disordered" evidence="6">
    <location>
        <begin position="169"/>
        <end position="188"/>
    </location>
</feature>
<dbReference type="SMART" id="SM00356">
    <property type="entry name" value="ZnF_C3H1"/>
    <property type="match status" value="3"/>
</dbReference>
<feature type="zinc finger region" description="C3H1-type" evidence="5">
    <location>
        <begin position="325"/>
        <end position="352"/>
    </location>
</feature>
<dbReference type="OrthoDB" id="411372at2759"/>
<feature type="zinc finger region" description="C3H1-type" evidence="5">
    <location>
        <begin position="355"/>
        <end position="378"/>
    </location>
</feature>
<dbReference type="EMBL" id="JAAAIP010000687">
    <property type="protein sequence ID" value="KAG0313628.1"/>
    <property type="molecule type" value="Genomic_DNA"/>
</dbReference>
<keyword evidence="3 5" id="KW-0863">Zinc-finger</keyword>
<keyword evidence="1 5" id="KW-0479">Metal-binding</keyword>
<feature type="region of interest" description="Disordered" evidence="6">
    <location>
        <begin position="18"/>
        <end position="102"/>
    </location>
</feature>
<keyword evidence="4 5" id="KW-0862">Zinc</keyword>
<dbReference type="InterPro" id="IPR036855">
    <property type="entry name" value="Znf_CCCH_sf"/>
</dbReference>
<feature type="compositionally biased region" description="Polar residues" evidence="6">
    <location>
        <begin position="147"/>
        <end position="160"/>
    </location>
</feature>
<evidence type="ECO:0000313" key="8">
    <source>
        <dbReference type="EMBL" id="KAG0313628.1"/>
    </source>
</evidence>
<comment type="caution">
    <text evidence="8">The sequence shown here is derived from an EMBL/GenBank/DDBJ whole genome shotgun (WGS) entry which is preliminary data.</text>
</comment>
<feature type="compositionally biased region" description="Polar residues" evidence="6">
    <location>
        <begin position="122"/>
        <end position="136"/>
    </location>
</feature>
<dbReference type="PANTHER" id="PTHR13119:SF12">
    <property type="entry name" value="PROTEIN SUPPRESSOR OF SABLE"/>
    <property type="match status" value="1"/>
</dbReference>
<accession>A0A9P6UP96</accession>
<proteinExistence type="predicted"/>
<name>A0A9P6UP96_9FUNG</name>
<dbReference type="InterPro" id="IPR045124">
    <property type="entry name" value="Su(sable)-like"/>
</dbReference>
<evidence type="ECO:0000256" key="3">
    <source>
        <dbReference type="ARBA" id="ARBA00022771"/>
    </source>
</evidence>